<keyword evidence="11" id="KW-1185">Reference proteome</keyword>
<dbReference type="Pfam" id="PF05649">
    <property type="entry name" value="Peptidase_M13_N"/>
    <property type="match status" value="1"/>
</dbReference>
<evidence type="ECO:0000256" key="2">
    <source>
        <dbReference type="ARBA" id="ARBA00007357"/>
    </source>
</evidence>
<dbReference type="PROSITE" id="PS51257">
    <property type="entry name" value="PROKAR_LIPOPROTEIN"/>
    <property type="match status" value="1"/>
</dbReference>
<proteinExistence type="inferred from homology"/>
<dbReference type="InterPro" id="IPR018497">
    <property type="entry name" value="Peptidase_M13_C"/>
</dbReference>
<dbReference type="PANTHER" id="PTHR11733">
    <property type="entry name" value="ZINC METALLOPROTEASE FAMILY M13 NEPRILYSIN-RELATED"/>
    <property type="match status" value="1"/>
</dbReference>
<dbReference type="Pfam" id="PF01431">
    <property type="entry name" value="Peptidase_M13"/>
    <property type="match status" value="1"/>
</dbReference>
<evidence type="ECO:0000313" key="11">
    <source>
        <dbReference type="Proteomes" id="UP000184462"/>
    </source>
</evidence>
<keyword evidence="7" id="KW-0482">Metalloprotease</keyword>
<dbReference type="Gene3D" id="1.10.1380.10">
    <property type="entry name" value="Neutral endopeptidase , domain2"/>
    <property type="match status" value="1"/>
</dbReference>
<dbReference type="OrthoDB" id="9775677at2"/>
<evidence type="ECO:0000313" key="10">
    <source>
        <dbReference type="EMBL" id="SHE70965.1"/>
    </source>
</evidence>
<dbReference type="InterPro" id="IPR008753">
    <property type="entry name" value="Peptidase_M13_N"/>
</dbReference>
<dbReference type="GO" id="GO:0004222">
    <property type="term" value="F:metalloendopeptidase activity"/>
    <property type="evidence" value="ECO:0007669"/>
    <property type="project" value="InterPro"/>
</dbReference>
<comment type="similarity">
    <text evidence="2">Belongs to the peptidase M13 family.</text>
</comment>
<evidence type="ECO:0000256" key="7">
    <source>
        <dbReference type="ARBA" id="ARBA00023049"/>
    </source>
</evidence>
<accession>A0A1M4VQ24</accession>
<feature type="domain" description="Peptidase M13 N-terminal" evidence="9">
    <location>
        <begin position="42"/>
        <end position="421"/>
    </location>
</feature>
<evidence type="ECO:0000256" key="3">
    <source>
        <dbReference type="ARBA" id="ARBA00022670"/>
    </source>
</evidence>
<dbReference type="Proteomes" id="UP000184462">
    <property type="component" value="Unassembled WGS sequence"/>
</dbReference>
<dbReference type="SUPFAM" id="SSF55486">
    <property type="entry name" value="Metalloproteases ('zincins'), catalytic domain"/>
    <property type="match status" value="1"/>
</dbReference>
<keyword evidence="4" id="KW-0479">Metal-binding</keyword>
<evidence type="ECO:0000259" key="9">
    <source>
        <dbReference type="Pfam" id="PF05649"/>
    </source>
</evidence>
<evidence type="ECO:0000259" key="8">
    <source>
        <dbReference type="Pfam" id="PF01431"/>
    </source>
</evidence>
<dbReference type="STRING" id="1155689.SAMN05444278_104161"/>
<dbReference type="Gene3D" id="3.40.390.10">
    <property type="entry name" value="Collagenase (Catalytic Domain)"/>
    <property type="match status" value="1"/>
</dbReference>
<dbReference type="RefSeq" id="WP_073192868.1">
    <property type="nucleotide sequence ID" value="NZ_FQTW01000004.1"/>
</dbReference>
<dbReference type="InterPro" id="IPR024079">
    <property type="entry name" value="MetalloPept_cat_dom_sf"/>
</dbReference>
<keyword evidence="5" id="KW-0378">Hydrolase</keyword>
<dbReference type="InterPro" id="IPR000718">
    <property type="entry name" value="Peptidase_M13"/>
</dbReference>
<name>A0A1M4VQ24_9FLAO</name>
<reference evidence="10 11" key="1">
    <citation type="submission" date="2016-11" db="EMBL/GenBank/DDBJ databases">
        <authorList>
            <person name="Jaros S."/>
            <person name="Januszkiewicz K."/>
            <person name="Wedrychowicz H."/>
        </authorList>
    </citation>
    <scope>NUCLEOTIDE SEQUENCE [LARGE SCALE GENOMIC DNA]</scope>
    <source>
        <strain evidence="10 11">DSM 25661</strain>
    </source>
</reference>
<comment type="cofactor">
    <cofactor evidence="1">
        <name>Zn(2+)</name>
        <dbReference type="ChEBI" id="CHEBI:29105"/>
    </cofactor>
</comment>
<dbReference type="PROSITE" id="PS51885">
    <property type="entry name" value="NEPRILYSIN"/>
    <property type="match status" value="1"/>
</dbReference>
<evidence type="ECO:0000256" key="6">
    <source>
        <dbReference type="ARBA" id="ARBA00022833"/>
    </source>
</evidence>
<dbReference type="InterPro" id="IPR042089">
    <property type="entry name" value="Peptidase_M13_dom_2"/>
</dbReference>
<dbReference type="GO" id="GO:0046872">
    <property type="term" value="F:metal ion binding"/>
    <property type="evidence" value="ECO:0007669"/>
    <property type="project" value="UniProtKB-KW"/>
</dbReference>
<keyword evidence="3" id="KW-0645">Protease</keyword>
<evidence type="ECO:0000256" key="4">
    <source>
        <dbReference type="ARBA" id="ARBA00022723"/>
    </source>
</evidence>
<dbReference type="GO" id="GO:0005886">
    <property type="term" value="C:plasma membrane"/>
    <property type="evidence" value="ECO:0007669"/>
    <property type="project" value="TreeGrafter"/>
</dbReference>
<sequence length="679" mass="76615">MKIKHLALSVATLGLAASCSTNETQKDAPGIDVEYMDTSVRPQDDFYTYVNGKWNETAKIPDDRTSWGGFQILRKQTDADVLSILEKAEASGKYDKNTDQAKAIAVFNSILDTKARDEKGIKPIMPYINKIEAVTSISALQELLATNPSAISAPFFGLSAYSDPNDSNINVAYIGVGGLGLPDRDYYLKEDEDSKKIREQYVAHVSRMLNYIGETDTEAKAERILELETQLAEPRLDKVARRDFRNYNNRYHVNDLNTVAENINWKNFMSDLGMESLPDTVLVMEPKYMSQLDQMLVSTPIEDLKLLTKWATFNDATGQLSTEIERANWEFYSKTLSGAKAQRPIKERALSVVNNTIGEAVGQLYVDEKFPPEAKEKAEAMVTNVISAFKNRINNLEWMTDSTKAKAIEKLNKFTVKIGYPDEFKDYSDLKVGKNKSYYENMLAVSEWNFKDNLSKIGKPVDKTEWGMSPQTVNAYFNPLYNEIVFPAAILQPPFYDYKADAAVNYGGIGAVIGHEISHAFDDSGARFDADGNLKNWWTDEDLEQFTARGEKLAALYSSIEVLDSVYINGKFTLGENIGDLGGVLGAYDGLQMHLKENGNPGKIEGFTPEQRFFLSWATVWRTKMRDEALKTKIKTDPHSPGQYRAYVPLQNVDAFYEAFDLKEGDELYLKPEDRVRIW</sequence>
<gene>
    <name evidence="10" type="ORF">SAMN05444278_104161</name>
</gene>
<dbReference type="PANTHER" id="PTHR11733:SF167">
    <property type="entry name" value="FI17812P1-RELATED"/>
    <property type="match status" value="1"/>
</dbReference>
<dbReference type="EMBL" id="FQTW01000004">
    <property type="protein sequence ID" value="SHE70965.1"/>
    <property type="molecule type" value="Genomic_DNA"/>
</dbReference>
<dbReference type="AlphaFoldDB" id="A0A1M4VQ24"/>
<dbReference type="CDD" id="cd08662">
    <property type="entry name" value="M13"/>
    <property type="match status" value="1"/>
</dbReference>
<protein>
    <submittedName>
        <fullName evidence="10">Putative endopeptidase</fullName>
    </submittedName>
</protein>
<organism evidence="10 11">
    <name type="scientific">Psychroflexus salarius</name>
    <dbReference type="NCBI Taxonomy" id="1155689"/>
    <lineage>
        <taxon>Bacteria</taxon>
        <taxon>Pseudomonadati</taxon>
        <taxon>Bacteroidota</taxon>
        <taxon>Flavobacteriia</taxon>
        <taxon>Flavobacteriales</taxon>
        <taxon>Flavobacteriaceae</taxon>
        <taxon>Psychroflexus</taxon>
    </lineage>
</organism>
<dbReference type="PRINTS" id="PR00786">
    <property type="entry name" value="NEPRILYSIN"/>
</dbReference>
<keyword evidence="6" id="KW-0862">Zinc</keyword>
<evidence type="ECO:0000256" key="5">
    <source>
        <dbReference type="ARBA" id="ARBA00022801"/>
    </source>
</evidence>
<feature type="domain" description="Peptidase M13 C-terminal" evidence="8">
    <location>
        <begin position="474"/>
        <end position="676"/>
    </location>
</feature>
<dbReference type="GO" id="GO:0016485">
    <property type="term" value="P:protein processing"/>
    <property type="evidence" value="ECO:0007669"/>
    <property type="project" value="TreeGrafter"/>
</dbReference>
<evidence type="ECO:0000256" key="1">
    <source>
        <dbReference type="ARBA" id="ARBA00001947"/>
    </source>
</evidence>